<evidence type="ECO:0000313" key="1">
    <source>
        <dbReference type="EMBL" id="GAI47843.1"/>
    </source>
</evidence>
<dbReference type="EMBL" id="BARV01037118">
    <property type="protein sequence ID" value="GAI47843.1"/>
    <property type="molecule type" value="Genomic_DNA"/>
</dbReference>
<reference evidence="1" key="1">
    <citation type="journal article" date="2014" name="Front. Microbiol.">
        <title>High frequency of phylogenetically diverse reductive dehalogenase-homologous genes in deep subseafloor sedimentary metagenomes.</title>
        <authorList>
            <person name="Kawai M."/>
            <person name="Futagami T."/>
            <person name="Toyoda A."/>
            <person name="Takaki Y."/>
            <person name="Nishi S."/>
            <person name="Hori S."/>
            <person name="Arai W."/>
            <person name="Tsubouchi T."/>
            <person name="Morono Y."/>
            <person name="Uchiyama I."/>
            <person name="Ito T."/>
            <person name="Fujiyama A."/>
            <person name="Inagaki F."/>
            <person name="Takami H."/>
        </authorList>
    </citation>
    <scope>NUCLEOTIDE SEQUENCE</scope>
    <source>
        <strain evidence="1">Expedition CK06-06</strain>
    </source>
</reference>
<organism evidence="1">
    <name type="scientific">marine sediment metagenome</name>
    <dbReference type="NCBI Taxonomy" id="412755"/>
    <lineage>
        <taxon>unclassified sequences</taxon>
        <taxon>metagenomes</taxon>
        <taxon>ecological metagenomes</taxon>
    </lineage>
</organism>
<comment type="caution">
    <text evidence="1">The sequence shown here is derived from an EMBL/GenBank/DDBJ whole genome shotgun (WGS) entry which is preliminary data.</text>
</comment>
<accession>X1NW54</accession>
<proteinExistence type="predicted"/>
<protein>
    <submittedName>
        <fullName evidence="1">Uncharacterized protein</fullName>
    </submittedName>
</protein>
<dbReference type="AlphaFoldDB" id="X1NW54"/>
<sequence>MTIDEAIKKNEDTVYQAHTNLDVGQNRAILLGIEALRRIEATRLVRKTGTVVLLPGETKD</sequence>
<name>X1NW54_9ZZZZ</name>
<gene>
    <name evidence="1" type="ORF">S06H3_57496</name>
</gene>